<dbReference type="PIRSF" id="PIRSF034565">
    <property type="entry name" value="UCP034565"/>
    <property type="match status" value="1"/>
</dbReference>
<proteinExistence type="predicted"/>
<dbReference type="AlphaFoldDB" id="A0A5E6VU81"/>
<protein>
    <recommendedName>
        <fullName evidence="3">Phage head morphogenesis protein</fullName>
    </recommendedName>
</protein>
<dbReference type="Proteomes" id="UP000326953">
    <property type="component" value="Unassembled WGS sequence"/>
</dbReference>
<evidence type="ECO:0000313" key="2">
    <source>
        <dbReference type="Proteomes" id="UP000326953"/>
    </source>
</evidence>
<evidence type="ECO:0008006" key="3">
    <source>
        <dbReference type="Google" id="ProtNLM"/>
    </source>
</evidence>
<name>A0A5E6VU81_PSEFL</name>
<sequence>MSNEGFLEDAATRHQIYVQRYAGGNLKRVAVFLSKAINTAKARVAAGLSAYGSQRYTSQIETLQGDLRGIYDDLKGRAQLDLGEFAVYEAEFNATMLGKVVKAVVQLSVPSAEMVAAAALADPLQLEARKGVQRNSIAGALDQFGTKKAAEIIGEIQIGSSLGETSQQIGRRLTSVHQLQHDQASSLVRTMTNHIASTARVETLKANDDILQGMRRVATLDSKTTLFCMSIDQTIIPLDGPRPPYHWGCRTTIVPVLKDEFAREIAGSTRPSIGPDGVALVSSKTSYQEWLARQPASFQRDILGPNRYALFSKGELTLDKFIDDNGKTLTLQQLREREAMAFERAGLSLSE</sequence>
<dbReference type="OrthoDB" id="8614104at2"/>
<dbReference type="EMBL" id="CABVHK010000015">
    <property type="protein sequence ID" value="VVN21153.1"/>
    <property type="molecule type" value="Genomic_DNA"/>
</dbReference>
<organism evidence="1 2">
    <name type="scientific">Pseudomonas fluorescens</name>
    <dbReference type="NCBI Taxonomy" id="294"/>
    <lineage>
        <taxon>Bacteria</taxon>
        <taxon>Pseudomonadati</taxon>
        <taxon>Pseudomonadota</taxon>
        <taxon>Gammaproteobacteria</taxon>
        <taxon>Pseudomonadales</taxon>
        <taxon>Pseudomonadaceae</taxon>
        <taxon>Pseudomonas</taxon>
    </lineage>
</organism>
<accession>A0A5E6VU81</accession>
<gene>
    <name evidence="1" type="ORF">PS662_04375</name>
</gene>
<reference evidence="1 2" key="1">
    <citation type="submission" date="2019-09" db="EMBL/GenBank/DDBJ databases">
        <authorList>
            <person name="Chandra G."/>
            <person name="Truman W A."/>
        </authorList>
    </citation>
    <scope>NUCLEOTIDE SEQUENCE [LARGE SCALE GENOMIC DNA]</scope>
    <source>
        <strain evidence="1">PS662</strain>
    </source>
</reference>
<dbReference type="RefSeq" id="WP_150712717.1">
    <property type="nucleotide sequence ID" value="NZ_CABVHK010000015.1"/>
</dbReference>
<dbReference type="InterPro" id="IPR017029">
    <property type="entry name" value="Phage_head_put"/>
</dbReference>
<evidence type="ECO:0000313" key="1">
    <source>
        <dbReference type="EMBL" id="VVN21153.1"/>
    </source>
</evidence>